<keyword evidence="1" id="KW-0862">Zinc</keyword>
<feature type="compositionally biased region" description="Low complexity" evidence="2">
    <location>
        <begin position="110"/>
        <end position="127"/>
    </location>
</feature>
<evidence type="ECO:0000313" key="4">
    <source>
        <dbReference type="EMBL" id="KAK7006173.1"/>
    </source>
</evidence>
<gene>
    <name evidence="4" type="ORF">R3P38DRAFT_3037109</name>
</gene>
<evidence type="ECO:0000259" key="3">
    <source>
        <dbReference type="PROSITE" id="PS50157"/>
    </source>
</evidence>
<dbReference type="Gene3D" id="3.30.160.60">
    <property type="entry name" value="Classic Zinc Finger"/>
    <property type="match status" value="1"/>
</dbReference>
<evidence type="ECO:0000313" key="5">
    <source>
        <dbReference type="Proteomes" id="UP001362999"/>
    </source>
</evidence>
<organism evidence="4 5">
    <name type="scientific">Favolaschia claudopus</name>
    <dbReference type="NCBI Taxonomy" id="2862362"/>
    <lineage>
        <taxon>Eukaryota</taxon>
        <taxon>Fungi</taxon>
        <taxon>Dikarya</taxon>
        <taxon>Basidiomycota</taxon>
        <taxon>Agaricomycotina</taxon>
        <taxon>Agaricomycetes</taxon>
        <taxon>Agaricomycetidae</taxon>
        <taxon>Agaricales</taxon>
        <taxon>Marasmiineae</taxon>
        <taxon>Mycenaceae</taxon>
        <taxon>Favolaschia</taxon>
    </lineage>
</organism>
<proteinExistence type="predicted"/>
<dbReference type="PROSITE" id="PS50157">
    <property type="entry name" value="ZINC_FINGER_C2H2_2"/>
    <property type="match status" value="1"/>
</dbReference>
<dbReference type="GO" id="GO:0008270">
    <property type="term" value="F:zinc ion binding"/>
    <property type="evidence" value="ECO:0007669"/>
    <property type="project" value="UniProtKB-KW"/>
</dbReference>
<keyword evidence="1" id="KW-0863">Zinc-finger</keyword>
<feature type="region of interest" description="Disordered" evidence="2">
    <location>
        <begin position="109"/>
        <end position="148"/>
    </location>
</feature>
<reference evidence="4 5" key="1">
    <citation type="journal article" date="2024" name="J Genomics">
        <title>Draft genome sequencing and assembly of Favolaschia claudopus CIRM-BRFM 2984 isolated from oak limbs.</title>
        <authorList>
            <person name="Navarro D."/>
            <person name="Drula E."/>
            <person name="Chaduli D."/>
            <person name="Cazenave R."/>
            <person name="Ahrendt S."/>
            <person name="Wang J."/>
            <person name="Lipzen A."/>
            <person name="Daum C."/>
            <person name="Barry K."/>
            <person name="Grigoriev I.V."/>
            <person name="Favel A."/>
            <person name="Rosso M.N."/>
            <person name="Martin F."/>
        </authorList>
    </citation>
    <scope>NUCLEOTIDE SEQUENCE [LARGE SCALE GENOMIC DNA]</scope>
    <source>
        <strain evidence="4 5">CIRM-BRFM 2984</strain>
    </source>
</reference>
<feature type="compositionally biased region" description="Low complexity" evidence="2">
    <location>
        <begin position="135"/>
        <end position="148"/>
    </location>
</feature>
<protein>
    <recommendedName>
        <fullName evidence="3">C2H2-type domain-containing protein</fullName>
    </recommendedName>
</protein>
<keyword evidence="1" id="KW-0479">Metal-binding</keyword>
<evidence type="ECO:0000256" key="2">
    <source>
        <dbReference type="SAM" id="MobiDB-lite"/>
    </source>
</evidence>
<sequence length="276" mass="30869">MTFHDLVAYTLAGMSNEFPTHLKRDGVYFPSTGNLLAEELFELVEPLSCHSEGAFDDDLSTWEFTAPVAALNLSSLDSEASTCNSPSPTPAQDVAYRYRAGLKVDIGECSSSSENSSSNESHATSFFDDSDDDSSFTSSLEDAPSSPSSLMTAFSIPIPLNQEIRPRFRESRAHALLDIREEALEVLRMDKLTEHDPVVCHRADCRDTLANMKALMYHLHIHNMYDRNYECELCGKGFESRRYLAMHHCPKLPTSCPSSPIRDTLMRVITKITSRE</sequence>
<dbReference type="AlphaFoldDB" id="A0AAW0AAH2"/>
<accession>A0AAW0AAH2</accession>
<comment type="caution">
    <text evidence="4">The sequence shown here is derived from an EMBL/GenBank/DDBJ whole genome shotgun (WGS) entry which is preliminary data.</text>
</comment>
<dbReference type="EMBL" id="JAWWNJ010000076">
    <property type="protein sequence ID" value="KAK7006173.1"/>
    <property type="molecule type" value="Genomic_DNA"/>
</dbReference>
<dbReference type="Proteomes" id="UP001362999">
    <property type="component" value="Unassembled WGS sequence"/>
</dbReference>
<dbReference type="InterPro" id="IPR013087">
    <property type="entry name" value="Znf_C2H2_type"/>
</dbReference>
<feature type="domain" description="C2H2-type" evidence="3">
    <location>
        <begin position="229"/>
        <end position="247"/>
    </location>
</feature>
<evidence type="ECO:0000256" key="1">
    <source>
        <dbReference type="PROSITE-ProRule" id="PRU00042"/>
    </source>
</evidence>
<name>A0AAW0AAH2_9AGAR</name>
<keyword evidence="5" id="KW-1185">Reference proteome</keyword>